<dbReference type="EMBL" id="CP007062">
    <property type="protein sequence ID" value="EEO42434.1"/>
    <property type="molecule type" value="Genomic_DNA"/>
</dbReference>
<protein>
    <submittedName>
        <fullName evidence="1">Uncharacterized protein</fullName>
    </submittedName>
</protein>
<organism evidence="1">
    <name type="scientific">Fusobacterium animalis 7_1</name>
    <dbReference type="NCBI Taxonomy" id="457405"/>
    <lineage>
        <taxon>Bacteria</taxon>
        <taxon>Fusobacteriati</taxon>
        <taxon>Fusobacteriota</taxon>
        <taxon>Fusobacteriia</taxon>
        <taxon>Fusobacteriales</taxon>
        <taxon>Fusobacteriaceae</taxon>
        <taxon>Fusobacterium</taxon>
    </lineage>
</organism>
<accession>A0A140PTI6</accession>
<gene>
    <name evidence="1" type="ORF">FSDG_02449</name>
</gene>
<reference evidence="1 2" key="1">
    <citation type="submission" date="2013-11" db="EMBL/GenBank/DDBJ databases">
        <title>The Genome Sequence of Fusobacterium sp. 7_1.</title>
        <authorList>
            <consortium name="The Broad Institute Genome Sequencing Platform"/>
            <person name="Earl A."/>
            <person name="Ward D."/>
            <person name="Feldgarden M."/>
            <person name="Gevers D."/>
            <person name="Strauss J."/>
            <person name="Ambrose C.E."/>
            <person name="Allen-Vercoe E."/>
            <person name="Walker B."/>
            <person name="Young S.K."/>
            <person name="Zeng Q."/>
            <person name="Gargeya S."/>
            <person name="Fitzgerald M."/>
            <person name="Haas B."/>
            <person name="Abouelleil A."/>
            <person name="Alvarado L."/>
            <person name="Arachchi H.M."/>
            <person name="Berlin A.M."/>
            <person name="Chapman S.B."/>
            <person name="Goldberg J."/>
            <person name="Griggs A."/>
            <person name="Gujja S."/>
            <person name="Hansen M."/>
            <person name="Howarth C."/>
            <person name="Imamovic A."/>
            <person name="Larimer J."/>
            <person name="McCowen C."/>
            <person name="Montmayeur A."/>
            <person name="Murphy C."/>
            <person name="Neiman D."/>
            <person name="Pearson M."/>
            <person name="Priest M."/>
            <person name="Roberts A."/>
            <person name="Saif S."/>
            <person name="Shea T."/>
            <person name="Sisk P."/>
            <person name="Sykes S."/>
            <person name="Wortman J."/>
            <person name="Nusbaum C."/>
            <person name="Birren B."/>
        </authorList>
    </citation>
    <scope>NUCLEOTIDE SEQUENCE [LARGE SCALE GENOMIC DNA]</scope>
    <source>
        <strain evidence="1 2">7_1</strain>
    </source>
</reference>
<dbReference type="HOGENOM" id="CLU_717202_0_0_0"/>
<dbReference type="AlphaFoldDB" id="A0A140PTI6"/>
<dbReference type="KEGG" id="fne:FSDG_02449"/>
<name>A0A140PTI6_9FUSO</name>
<dbReference type="eggNOG" id="ENOG502ZA95">
    <property type="taxonomic scope" value="Bacteria"/>
</dbReference>
<dbReference type="Proteomes" id="UP000002799">
    <property type="component" value="Chromosome"/>
</dbReference>
<dbReference type="SUPFAM" id="SSF53335">
    <property type="entry name" value="S-adenosyl-L-methionine-dependent methyltransferases"/>
    <property type="match status" value="1"/>
</dbReference>
<proteinExistence type="predicted"/>
<evidence type="ECO:0000313" key="2">
    <source>
        <dbReference type="Proteomes" id="UP000002799"/>
    </source>
</evidence>
<sequence>MKYLTEREGQIDFFNLFGIDYKNNPILIENTDGIVNGNILEFKLIINDLNQVLFQSIKYLSNLRIKGIEVPNSILLIDLNQKLAYKFNSQDYFKEIHKVYYGASSKNNSGFLIGNYERFNLSNDSDIINLKKILNKKEYMKINIDENCIVGWAERYYRENPTANKSDFIGDLEGKVKIIGEIRQPKYFKEFINPYLKVTNEKFKYLMDKLNDKLHKKELGAFYTHPLYSKKALELVRKAISRVPKGNDYIILDRCAGTGNLEEFLTDEELSHCILSTYEYYEYKVLQERLGNKIRFIVPPIEKEDTYFKGFVKQANALTKEYIEYKPIKEYISNPNCTIIMLENPPYQDSSSITYVEEDNLKKRAKNKRKEEYLSIEFKKIFYQN</sequence>
<dbReference type="RefSeq" id="WP_008701099.1">
    <property type="nucleotide sequence ID" value="NZ_AKBT01000001.1"/>
</dbReference>
<dbReference type="InterPro" id="IPR029063">
    <property type="entry name" value="SAM-dependent_MTases_sf"/>
</dbReference>
<evidence type="ECO:0000313" key="1">
    <source>
        <dbReference type="EMBL" id="EEO42434.1"/>
    </source>
</evidence>